<keyword evidence="8" id="KW-0156">Chromatin regulator</keyword>
<evidence type="ECO:0000256" key="2">
    <source>
        <dbReference type="ARBA" id="ARBA00004496"/>
    </source>
</evidence>
<keyword evidence="5 13" id="KW-0489">Methyltransferase</keyword>
<dbReference type="EMBL" id="GU723612">
    <property type="protein sequence ID" value="ADE10057.1"/>
    <property type="molecule type" value="mRNA"/>
</dbReference>
<dbReference type="InterPro" id="IPR029063">
    <property type="entry name" value="SAM-dependent_MTases_sf"/>
</dbReference>
<dbReference type="GO" id="GO:0005634">
    <property type="term" value="C:nucleus"/>
    <property type="evidence" value="ECO:0007669"/>
    <property type="project" value="UniProtKB-SubCell"/>
</dbReference>
<dbReference type="PANTHER" id="PTHR11006:SF10">
    <property type="entry name" value="HISTONE-ARGININE METHYLTRANSFERASE CARMER-RELATED"/>
    <property type="match status" value="1"/>
</dbReference>
<evidence type="ECO:0000259" key="15">
    <source>
        <dbReference type="Pfam" id="PF22528"/>
    </source>
</evidence>
<dbReference type="PROSITE" id="PS51678">
    <property type="entry name" value="SAM_MT_PRMT"/>
    <property type="match status" value="1"/>
</dbReference>
<evidence type="ECO:0000256" key="7">
    <source>
        <dbReference type="ARBA" id="ARBA00022691"/>
    </source>
</evidence>
<dbReference type="AlphaFoldDB" id="D5KY12"/>
<keyword evidence="10" id="KW-0804">Transcription</keyword>
<reference evidence="16" key="1">
    <citation type="submission" date="2010-02" db="EMBL/GenBank/DDBJ databases">
        <authorList>
            <person name="Xie B."/>
            <person name="Huang X."/>
            <person name="Deng Y."/>
        </authorList>
    </citation>
    <scope>NUCLEOTIDE SEQUENCE</scope>
</reference>
<dbReference type="Pfam" id="PF06325">
    <property type="entry name" value="PrmA"/>
    <property type="match status" value="1"/>
</dbReference>
<evidence type="ECO:0000256" key="13">
    <source>
        <dbReference type="PROSITE-ProRule" id="PRU01015"/>
    </source>
</evidence>
<evidence type="ECO:0000256" key="10">
    <source>
        <dbReference type="ARBA" id="ARBA00023163"/>
    </source>
</evidence>
<dbReference type="FunFam" id="3.40.50.150:FF:000327">
    <property type="entry name" value="Unplaced genomic scaffold supercont2.6, whole genome shotgun sequence"/>
    <property type="match status" value="1"/>
</dbReference>
<keyword evidence="6 13" id="KW-0808">Transferase</keyword>
<evidence type="ECO:0000256" key="5">
    <source>
        <dbReference type="ARBA" id="ARBA00022603"/>
    </source>
</evidence>
<dbReference type="CDD" id="cd02440">
    <property type="entry name" value="AdoMet_MTases"/>
    <property type="match status" value="1"/>
</dbReference>
<accession>D5KY12</accession>
<keyword evidence="11" id="KW-0539">Nucleus</keyword>
<dbReference type="SUPFAM" id="SSF53335">
    <property type="entry name" value="S-adenosyl-L-methionine-dependent methyltransferases"/>
    <property type="match status" value="1"/>
</dbReference>
<evidence type="ECO:0000256" key="9">
    <source>
        <dbReference type="ARBA" id="ARBA00023015"/>
    </source>
</evidence>
<name>D5KY12_9TREE</name>
<feature type="domain" description="Protein arginine N-methyltransferase" evidence="15">
    <location>
        <begin position="225"/>
        <end position="315"/>
    </location>
</feature>
<evidence type="ECO:0000313" key="16">
    <source>
        <dbReference type="EMBL" id="ADE10057.1"/>
    </source>
</evidence>
<evidence type="ECO:0000256" key="3">
    <source>
        <dbReference type="ARBA" id="ARBA00011925"/>
    </source>
</evidence>
<protein>
    <recommendedName>
        <fullName evidence="3">type I protein arginine methyltransferase</fullName>
        <ecNumber evidence="3">2.1.1.319</ecNumber>
    </recommendedName>
</protein>
<dbReference type="GO" id="GO:0005737">
    <property type="term" value="C:cytoplasm"/>
    <property type="evidence" value="ECO:0007669"/>
    <property type="project" value="UniProtKB-SubCell"/>
</dbReference>
<dbReference type="Gene3D" id="3.40.50.150">
    <property type="entry name" value="Vaccinia Virus protein VP39"/>
    <property type="match status" value="1"/>
</dbReference>
<dbReference type="InterPro" id="IPR025799">
    <property type="entry name" value="Arg_MeTrfase"/>
</dbReference>
<organism evidence="16">
    <name type="scientific">Tremella fuciformis</name>
    <dbReference type="NCBI Taxonomy" id="64657"/>
    <lineage>
        <taxon>Eukaryota</taxon>
        <taxon>Fungi</taxon>
        <taxon>Dikarya</taxon>
        <taxon>Basidiomycota</taxon>
        <taxon>Agaricomycotina</taxon>
        <taxon>Tremellomycetes</taxon>
        <taxon>Tremellales</taxon>
        <taxon>Tremellaceae</taxon>
        <taxon>Tremella</taxon>
    </lineage>
</organism>
<sequence length="464" mass="50832">MDDETMGSLFGAGAEGKVHVNGVASKKGNGREGSAGGDHEKTGLSKDQDYYFNFYSSLQNQANMISDISRTGTYRKAILGNAAVAFQDKLVLDVGAGSGILSYMSAQAGARRVIALEASSMADKIVTIVNAAQRGHTNAQLKDRIQVERGMVEDPAVQKAVLRTGKVDTIISEPIGVMLLHERMVESFLLARDRFLRPGGQLLPSAGHIYFCPFTDEGLYNETETKAQFFNATLFGTDFRDLYPAAKEEVFAQPIVGMFPPSSLIATPCPPKTFNFYTCSTESLLEFSVPIDFVVTRTALINGLASWFDLDFFPNPNSDPPIPPNDDDDLLEQWNYPVNKPFNMWAVGSQEPPLNPGPTPPPPPGGLHVRLSTGPDAARTHWQQARLLLPEPLAINKGERIVGSVHFKVNDQRSYDLTVEICVDRPGPSVQPNPLYRKAEYLLQSQCFNYSYNPDAALPGSWPA</sequence>
<dbReference type="InterPro" id="IPR055135">
    <property type="entry name" value="PRMT_dom"/>
</dbReference>
<keyword evidence="7 13" id="KW-0949">S-adenosyl-L-methionine</keyword>
<keyword evidence="4" id="KW-0963">Cytoplasm</keyword>
<dbReference type="GO" id="GO:0035242">
    <property type="term" value="F:protein-arginine omega-N asymmetric methyltransferase activity"/>
    <property type="evidence" value="ECO:0007669"/>
    <property type="project" value="UniProtKB-EC"/>
</dbReference>
<evidence type="ECO:0000256" key="11">
    <source>
        <dbReference type="ARBA" id="ARBA00023242"/>
    </source>
</evidence>
<evidence type="ECO:0000256" key="6">
    <source>
        <dbReference type="ARBA" id="ARBA00022679"/>
    </source>
</evidence>
<evidence type="ECO:0000256" key="1">
    <source>
        <dbReference type="ARBA" id="ARBA00004123"/>
    </source>
</evidence>
<dbReference type="Pfam" id="PF22528">
    <property type="entry name" value="PRMT_C"/>
    <property type="match status" value="2"/>
</dbReference>
<comment type="catalytic activity">
    <reaction evidence="12">
        <text>L-arginyl-[protein] + 2 S-adenosyl-L-methionine = N(omega),N(omega)-dimethyl-L-arginyl-[protein] + 2 S-adenosyl-L-homocysteine + 2 H(+)</text>
        <dbReference type="Rhea" id="RHEA:48096"/>
        <dbReference type="Rhea" id="RHEA-COMP:10532"/>
        <dbReference type="Rhea" id="RHEA-COMP:11991"/>
        <dbReference type="ChEBI" id="CHEBI:15378"/>
        <dbReference type="ChEBI" id="CHEBI:29965"/>
        <dbReference type="ChEBI" id="CHEBI:57856"/>
        <dbReference type="ChEBI" id="CHEBI:59789"/>
        <dbReference type="ChEBI" id="CHEBI:61897"/>
        <dbReference type="EC" id="2.1.1.319"/>
    </reaction>
</comment>
<dbReference type="Gene3D" id="2.70.160.11">
    <property type="entry name" value="Hnrnp arginine n-methyltransferase1"/>
    <property type="match status" value="1"/>
</dbReference>
<evidence type="ECO:0000256" key="8">
    <source>
        <dbReference type="ARBA" id="ARBA00022853"/>
    </source>
</evidence>
<dbReference type="GO" id="GO:0032259">
    <property type="term" value="P:methylation"/>
    <property type="evidence" value="ECO:0007669"/>
    <property type="project" value="UniProtKB-KW"/>
</dbReference>
<evidence type="ECO:0000256" key="4">
    <source>
        <dbReference type="ARBA" id="ARBA00022490"/>
    </source>
</evidence>
<feature type="region of interest" description="Disordered" evidence="14">
    <location>
        <begin position="23"/>
        <end position="42"/>
    </location>
</feature>
<dbReference type="EC" id="2.1.1.319" evidence="3"/>
<keyword evidence="9" id="KW-0805">Transcription regulation</keyword>
<proteinExistence type="evidence at transcript level"/>
<evidence type="ECO:0000256" key="14">
    <source>
        <dbReference type="SAM" id="MobiDB-lite"/>
    </source>
</evidence>
<dbReference type="PANTHER" id="PTHR11006">
    <property type="entry name" value="PROTEIN ARGININE N-METHYLTRANSFERASE"/>
    <property type="match status" value="1"/>
</dbReference>
<dbReference type="GO" id="GO:0070611">
    <property type="term" value="F:histone H3R2 methyltransferase activity"/>
    <property type="evidence" value="ECO:0007669"/>
    <property type="project" value="TreeGrafter"/>
</dbReference>
<feature type="domain" description="Protein arginine N-methyltransferase" evidence="15">
    <location>
        <begin position="369"/>
        <end position="421"/>
    </location>
</feature>
<comment type="subcellular location">
    <subcellularLocation>
        <location evidence="2">Cytoplasm</location>
    </subcellularLocation>
    <subcellularLocation>
        <location evidence="1">Nucleus</location>
    </subcellularLocation>
</comment>
<evidence type="ECO:0000256" key="12">
    <source>
        <dbReference type="ARBA" id="ARBA00049086"/>
    </source>
</evidence>